<feature type="compositionally biased region" description="Basic and acidic residues" evidence="1">
    <location>
        <begin position="48"/>
        <end position="64"/>
    </location>
</feature>
<evidence type="ECO:0000313" key="2">
    <source>
        <dbReference type="EMBL" id="KAF2225160.1"/>
    </source>
</evidence>
<name>A0A6A6GI54_9PEZI</name>
<proteinExistence type="predicted"/>
<evidence type="ECO:0000256" key="1">
    <source>
        <dbReference type="SAM" id="MobiDB-lite"/>
    </source>
</evidence>
<organism evidence="2 3">
    <name type="scientific">Elsinoe ampelina</name>
    <dbReference type="NCBI Taxonomy" id="302913"/>
    <lineage>
        <taxon>Eukaryota</taxon>
        <taxon>Fungi</taxon>
        <taxon>Dikarya</taxon>
        <taxon>Ascomycota</taxon>
        <taxon>Pezizomycotina</taxon>
        <taxon>Dothideomycetes</taxon>
        <taxon>Dothideomycetidae</taxon>
        <taxon>Myriangiales</taxon>
        <taxon>Elsinoaceae</taxon>
        <taxon>Elsinoe</taxon>
    </lineage>
</organism>
<accession>A0A6A6GI54</accession>
<evidence type="ECO:0000313" key="3">
    <source>
        <dbReference type="Proteomes" id="UP000799538"/>
    </source>
</evidence>
<keyword evidence="3" id="KW-1185">Reference proteome</keyword>
<dbReference type="Proteomes" id="UP000799538">
    <property type="component" value="Unassembled WGS sequence"/>
</dbReference>
<sequence length="64" mass="6814">MEEKRVYGGREGCARGTGVMPRSQRGRTPPVSMPDEDASKGSSAAREFLGHAESARAVHGDRAV</sequence>
<reference evidence="3" key="1">
    <citation type="journal article" date="2020" name="Stud. Mycol.">
        <title>101 Dothideomycetes genomes: A test case for predicting lifestyles and emergence of pathogens.</title>
        <authorList>
            <person name="Haridas S."/>
            <person name="Albert R."/>
            <person name="Binder M."/>
            <person name="Bloem J."/>
            <person name="LaButti K."/>
            <person name="Salamov A."/>
            <person name="Andreopoulos B."/>
            <person name="Baker S."/>
            <person name="Barry K."/>
            <person name="Bills G."/>
            <person name="Bluhm B."/>
            <person name="Cannon C."/>
            <person name="Castanera R."/>
            <person name="Culley D."/>
            <person name="Daum C."/>
            <person name="Ezra D."/>
            <person name="Gonzalez J."/>
            <person name="Henrissat B."/>
            <person name="Kuo A."/>
            <person name="Liang C."/>
            <person name="Lipzen A."/>
            <person name="Lutzoni F."/>
            <person name="Magnuson J."/>
            <person name="Mondo S."/>
            <person name="Nolan M."/>
            <person name="Ohm R."/>
            <person name="Pangilinan J."/>
            <person name="Park H.-J."/>
            <person name="Ramirez L."/>
            <person name="Alfaro M."/>
            <person name="Sun H."/>
            <person name="Tritt A."/>
            <person name="Yoshinaga Y."/>
            <person name="Zwiers L.-H."/>
            <person name="Turgeon B."/>
            <person name="Goodwin S."/>
            <person name="Spatafora J."/>
            <person name="Crous P."/>
            <person name="Grigoriev I."/>
        </authorList>
    </citation>
    <scope>NUCLEOTIDE SEQUENCE [LARGE SCALE GENOMIC DNA]</scope>
    <source>
        <strain evidence="3">CECT 20119</strain>
    </source>
</reference>
<dbReference type="EMBL" id="ML992504">
    <property type="protein sequence ID" value="KAF2225160.1"/>
    <property type="molecule type" value="Genomic_DNA"/>
</dbReference>
<gene>
    <name evidence="2" type="ORF">BDZ85DRAFT_259749</name>
</gene>
<feature type="region of interest" description="Disordered" evidence="1">
    <location>
        <begin position="1"/>
        <end position="64"/>
    </location>
</feature>
<protein>
    <submittedName>
        <fullName evidence="2">Uncharacterized protein</fullName>
    </submittedName>
</protein>
<dbReference type="AlphaFoldDB" id="A0A6A6GI54"/>